<accession>E8R9S4</accession>
<feature type="transmembrane region" description="Helical" evidence="1">
    <location>
        <begin position="22"/>
        <end position="46"/>
    </location>
</feature>
<evidence type="ECO:0000313" key="2">
    <source>
        <dbReference type="EMBL" id="ADV65250.1"/>
    </source>
</evidence>
<reference evidence="2 3" key="2">
    <citation type="journal article" date="2011" name="Stand. Genomic Sci.">
        <title>Complete genome sequence of Desulfurococcus mucosus type strain (O7/1).</title>
        <authorList>
            <person name="Wirth R."/>
            <person name="Chertkov O."/>
            <person name="Held B."/>
            <person name="Lapidus A."/>
            <person name="Nolan M."/>
            <person name="Lucas S."/>
            <person name="Hammon N."/>
            <person name="Deshpande S."/>
            <person name="Cheng J.F."/>
            <person name="Tapia R."/>
            <person name="Han C."/>
            <person name="Goodwin L."/>
            <person name="Pitluck S."/>
            <person name="Liolios K."/>
            <person name="Ioanna P."/>
            <person name="Ivanova N."/>
            <person name="Mavromatis K."/>
            <person name="Mikhailova N."/>
            <person name="Pati A."/>
            <person name="Chen A."/>
            <person name="Palaniappan K."/>
            <person name="Land M."/>
            <person name="Hauser L."/>
            <person name="Chang Y.J."/>
            <person name="Jeffries C.D."/>
            <person name="Bilek Y."/>
            <person name="Hader T."/>
            <person name="Rohde M."/>
            <person name="Spring S."/>
            <person name="Sikorski J."/>
            <person name="Goker M."/>
            <person name="Woyke T."/>
            <person name="Bristow J."/>
            <person name="Eisen J.A."/>
            <person name="Markowitz V."/>
            <person name="Hugenholtz P."/>
            <person name="Kyrpides N.C."/>
            <person name="Klenk H.P."/>
        </authorList>
    </citation>
    <scope>NUCLEOTIDE SEQUENCE [LARGE SCALE GENOMIC DNA]</scope>
    <source>
        <strain evidence="3">ATCC 35584 / DSM 2162 / JCM 9187 / O7/1</strain>
    </source>
</reference>
<keyword evidence="1" id="KW-1133">Transmembrane helix</keyword>
<dbReference type="AlphaFoldDB" id="E8R9S4"/>
<dbReference type="STRING" id="765177.Desmu_0947"/>
<dbReference type="KEGG" id="dmu:Desmu_0947"/>
<keyword evidence="1" id="KW-0812">Transmembrane</keyword>
<dbReference type="HOGENOM" id="CLU_2366077_0_0_2"/>
<evidence type="ECO:0000313" key="3">
    <source>
        <dbReference type="Proteomes" id="UP000001068"/>
    </source>
</evidence>
<dbReference type="EMBL" id="CP002363">
    <property type="protein sequence ID" value="ADV65250.1"/>
    <property type="molecule type" value="Genomic_DNA"/>
</dbReference>
<name>E8R9S4_DESM0</name>
<evidence type="ECO:0000256" key="1">
    <source>
        <dbReference type="SAM" id="Phobius"/>
    </source>
</evidence>
<sequence length="95" mass="10981" precursor="true">MKTLIIRYIAIIIEALALTVRAGFWCMLIITHFFALYMTMFIYNYTRLVIALARGRIPLRLAAYIAGSYGKRYLESLGFTLRLTRVEALSRRSVV</sequence>
<organism evidence="2 3">
    <name type="scientific">Desulfurococcus mucosus (strain ATCC 35584 / DSM 2162 / JCM 9187 / O7/1)</name>
    <dbReference type="NCBI Taxonomy" id="765177"/>
    <lineage>
        <taxon>Archaea</taxon>
        <taxon>Thermoproteota</taxon>
        <taxon>Thermoprotei</taxon>
        <taxon>Desulfurococcales</taxon>
        <taxon>Desulfurococcaceae</taxon>
        <taxon>Desulfurococcus</taxon>
    </lineage>
</organism>
<dbReference type="Proteomes" id="UP000001068">
    <property type="component" value="Chromosome"/>
</dbReference>
<keyword evidence="1" id="KW-0472">Membrane</keyword>
<gene>
    <name evidence="2" type="ordered locus">Desmu_0947</name>
</gene>
<reference evidence="3" key="1">
    <citation type="submission" date="2010-11" db="EMBL/GenBank/DDBJ databases">
        <title>The complete genome of Desulfurococcus mucosus DSM 2162.</title>
        <authorList>
            <consortium name="US DOE Joint Genome Institute (JGI-PGF)"/>
            <person name="Lucas S."/>
            <person name="Copeland A."/>
            <person name="Lapidus A."/>
            <person name="Bruce D."/>
            <person name="Goodwin L."/>
            <person name="Pitluck S."/>
            <person name="Kyrpides N."/>
            <person name="Mavromatis K."/>
            <person name="Pagani I."/>
            <person name="Ivanova N."/>
            <person name="Ovchinnikova G."/>
            <person name="Chertkov O."/>
            <person name="Held B."/>
            <person name="Brettin T."/>
            <person name="Detter J.C."/>
            <person name="Tapia R."/>
            <person name="Han C."/>
            <person name="Land M."/>
            <person name="Hauser L."/>
            <person name="Markowitz V."/>
            <person name="Cheng J.-F."/>
            <person name="Hugenholtz P."/>
            <person name="Woyke T."/>
            <person name="Wu D."/>
            <person name="Wirth R."/>
            <person name="Bilek Y."/>
            <person name="Hader T."/>
            <person name="Klenk H.-P."/>
            <person name="Eisen J.A."/>
        </authorList>
    </citation>
    <scope>NUCLEOTIDE SEQUENCE [LARGE SCALE GENOMIC DNA]</scope>
    <source>
        <strain evidence="3">ATCC 35584 / DSM 2162 / JCM 9187 / O7/1</strain>
    </source>
</reference>
<proteinExistence type="predicted"/>
<keyword evidence="3" id="KW-1185">Reference proteome</keyword>
<protein>
    <submittedName>
        <fullName evidence="2">Uncharacterized protein</fullName>
    </submittedName>
</protein>